<name>A0A6G1L970_9PEZI</name>
<dbReference type="SUPFAM" id="SSF53335">
    <property type="entry name" value="S-adenosyl-L-methionine-dependent methyltransferases"/>
    <property type="match status" value="1"/>
</dbReference>
<evidence type="ECO:0000313" key="2">
    <source>
        <dbReference type="Proteomes" id="UP000799436"/>
    </source>
</evidence>
<gene>
    <name evidence="1" type="ORF">EJ03DRAFT_92533</name>
</gene>
<dbReference type="OrthoDB" id="10017101at2759"/>
<dbReference type="EMBL" id="ML995833">
    <property type="protein sequence ID" value="KAF2769481.1"/>
    <property type="molecule type" value="Genomic_DNA"/>
</dbReference>
<sequence length="234" mass="25779">MPRSLQTPPRRRLRKQASQRWISRRNIPEQTCTACISRPLPDDLHFVQGDIRGLINAQKAPFSPGNFHYVFSRLMILGVADWPAHIAVLASLLARNGYIELEEAGLLSIITRTASPRRSCKALKQDCAALGLDHNAGPHLSARMKATPGSVDVQAQRYRLMCTTQGVTQAKQRLAENSTATLVPLLGTMIDSLSAKAGRGENERRRLKGDVALGKGSFEAGTHMDFRATWARKA</sequence>
<proteinExistence type="predicted"/>
<protein>
    <recommendedName>
        <fullName evidence="3">Methyltransferase type 11 domain-containing protein</fullName>
    </recommendedName>
</protein>
<dbReference type="Proteomes" id="UP000799436">
    <property type="component" value="Unassembled WGS sequence"/>
</dbReference>
<reference evidence="1" key="1">
    <citation type="journal article" date="2020" name="Stud. Mycol.">
        <title>101 Dothideomycetes genomes: a test case for predicting lifestyles and emergence of pathogens.</title>
        <authorList>
            <person name="Haridas S."/>
            <person name="Albert R."/>
            <person name="Binder M."/>
            <person name="Bloem J."/>
            <person name="Labutti K."/>
            <person name="Salamov A."/>
            <person name="Andreopoulos B."/>
            <person name="Baker S."/>
            <person name="Barry K."/>
            <person name="Bills G."/>
            <person name="Bluhm B."/>
            <person name="Cannon C."/>
            <person name="Castanera R."/>
            <person name="Culley D."/>
            <person name="Daum C."/>
            <person name="Ezra D."/>
            <person name="Gonzalez J."/>
            <person name="Henrissat B."/>
            <person name="Kuo A."/>
            <person name="Liang C."/>
            <person name="Lipzen A."/>
            <person name="Lutzoni F."/>
            <person name="Magnuson J."/>
            <person name="Mondo S."/>
            <person name="Nolan M."/>
            <person name="Ohm R."/>
            <person name="Pangilinan J."/>
            <person name="Park H.-J."/>
            <person name="Ramirez L."/>
            <person name="Alfaro M."/>
            <person name="Sun H."/>
            <person name="Tritt A."/>
            <person name="Yoshinaga Y."/>
            <person name="Zwiers L.-H."/>
            <person name="Turgeon B."/>
            <person name="Goodwin S."/>
            <person name="Spatafora J."/>
            <person name="Crous P."/>
            <person name="Grigoriev I."/>
        </authorList>
    </citation>
    <scope>NUCLEOTIDE SEQUENCE</scope>
    <source>
        <strain evidence="1">CBS 116005</strain>
    </source>
</reference>
<dbReference type="Gene3D" id="3.40.50.150">
    <property type="entry name" value="Vaccinia Virus protein VP39"/>
    <property type="match status" value="1"/>
</dbReference>
<evidence type="ECO:0008006" key="3">
    <source>
        <dbReference type="Google" id="ProtNLM"/>
    </source>
</evidence>
<organism evidence="1 2">
    <name type="scientific">Teratosphaeria nubilosa</name>
    <dbReference type="NCBI Taxonomy" id="161662"/>
    <lineage>
        <taxon>Eukaryota</taxon>
        <taxon>Fungi</taxon>
        <taxon>Dikarya</taxon>
        <taxon>Ascomycota</taxon>
        <taxon>Pezizomycotina</taxon>
        <taxon>Dothideomycetes</taxon>
        <taxon>Dothideomycetidae</taxon>
        <taxon>Mycosphaerellales</taxon>
        <taxon>Teratosphaeriaceae</taxon>
        <taxon>Teratosphaeria</taxon>
    </lineage>
</organism>
<dbReference type="InterPro" id="IPR029063">
    <property type="entry name" value="SAM-dependent_MTases_sf"/>
</dbReference>
<evidence type="ECO:0000313" key="1">
    <source>
        <dbReference type="EMBL" id="KAF2769481.1"/>
    </source>
</evidence>
<dbReference type="AlphaFoldDB" id="A0A6G1L970"/>
<accession>A0A6G1L970</accession>
<keyword evidence="2" id="KW-1185">Reference proteome</keyword>